<evidence type="ECO:0000256" key="1">
    <source>
        <dbReference type="SAM" id="Coils"/>
    </source>
</evidence>
<dbReference type="OrthoDB" id="6099736at2759"/>
<proteinExistence type="predicted"/>
<evidence type="ECO:0000313" key="3">
    <source>
        <dbReference type="Proteomes" id="UP000507470"/>
    </source>
</evidence>
<dbReference type="AlphaFoldDB" id="A0A6J8B117"/>
<keyword evidence="3" id="KW-1185">Reference proteome</keyword>
<feature type="coiled-coil region" evidence="1">
    <location>
        <begin position="90"/>
        <end position="117"/>
    </location>
</feature>
<dbReference type="Proteomes" id="UP000507470">
    <property type="component" value="Unassembled WGS sequence"/>
</dbReference>
<dbReference type="EMBL" id="CACVKT020002141">
    <property type="protein sequence ID" value="CAC5375266.1"/>
    <property type="molecule type" value="Genomic_DNA"/>
</dbReference>
<protein>
    <submittedName>
        <fullName evidence="2">Uncharacterized protein</fullName>
    </submittedName>
</protein>
<gene>
    <name evidence="2" type="ORF">MCOR_12331</name>
</gene>
<evidence type="ECO:0000313" key="2">
    <source>
        <dbReference type="EMBL" id="CAC5375266.1"/>
    </source>
</evidence>
<keyword evidence="1" id="KW-0175">Coiled coil</keyword>
<accession>A0A6J8B117</accession>
<name>A0A6J8B117_MYTCO</name>
<organism evidence="2 3">
    <name type="scientific">Mytilus coruscus</name>
    <name type="common">Sea mussel</name>
    <dbReference type="NCBI Taxonomy" id="42192"/>
    <lineage>
        <taxon>Eukaryota</taxon>
        <taxon>Metazoa</taxon>
        <taxon>Spiralia</taxon>
        <taxon>Lophotrochozoa</taxon>
        <taxon>Mollusca</taxon>
        <taxon>Bivalvia</taxon>
        <taxon>Autobranchia</taxon>
        <taxon>Pteriomorphia</taxon>
        <taxon>Mytilida</taxon>
        <taxon>Mytiloidea</taxon>
        <taxon>Mytilidae</taxon>
        <taxon>Mytilinae</taxon>
        <taxon>Mytilus</taxon>
    </lineage>
</organism>
<reference evidence="2 3" key="1">
    <citation type="submission" date="2020-06" db="EMBL/GenBank/DDBJ databases">
        <authorList>
            <person name="Li R."/>
            <person name="Bekaert M."/>
        </authorList>
    </citation>
    <scope>NUCLEOTIDE SEQUENCE [LARGE SCALE GENOMIC DNA]</scope>
    <source>
        <strain evidence="3">wild</strain>
    </source>
</reference>
<sequence>MEKNREKILCDIKQKESTRSDLISKRRDIDILVVDPDPIGPYKSTRYGNCHLRGHKAIGNRGNKPCSLSPCRDWRDCVQKDKHADYKKESKQIDRDIKSVDKDIEDLKTELLSFEEKITTSFISVVKERLRATIKLKYLNTNFLMRDVIALKGHYKNEIPFHPHSQDKDEFSMILSNKICKSTARYQMPKVSFFTQQQTKMRI</sequence>